<dbReference type="EMBL" id="JBHSNM010000002">
    <property type="protein sequence ID" value="MFC5570415.1"/>
    <property type="molecule type" value="Genomic_DNA"/>
</dbReference>
<feature type="transmembrane region" description="Helical" evidence="8">
    <location>
        <begin position="187"/>
        <end position="209"/>
    </location>
</feature>
<feature type="transmembrane region" description="Helical" evidence="8">
    <location>
        <begin position="100"/>
        <end position="120"/>
    </location>
</feature>
<comment type="similarity">
    <text evidence="2 8">Belongs to the 4-toluene sulfonate uptake permease (TSUP) (TC 2.A.102) family.</text>
</comment>
<evidence type="ECO:0000256" key="1">
    <source>
        <dbReference type="ARBA" id="ARBA00004651"/>
    </source>
</evidence>
<reference evidence="10" key="1">
    <citation type="journal article" date="2019" name="Int. J. Syst. Evol. Microbiol.">
        <title>The Global Catalogue of Microorganisms (GCM) 10K type strain sequencing project: providing services to taxonomists for standard genome sequencing and annotation.</title>
        <authorList>
            <consortium name="The Broad Institute Genomics Platform"/>
            <consortium name="The Broad Institute Genome Sequencing Center for Infectious Disease"/>
            <person name="Wu L."/>
            <person name="Ma J."/>
        </authorList>
    </citation>
    <scope>NUCLEOTIDE SEQUENCE [LARGE SCALE GENOMIC DNA]</scope>
    <source>
        <strain evidence="10">KACC 11407</strain>
    </source>
</reference>
<dbReference type="InterPro" id="IPR002781">
    <property type="entry name" value="TM_pro_TauE-like"/>
</dbReference>
<evidence type="ECO:0000256" key="5">
    <source>
        <dbReference type="ARBA" id="ARBA00022692"/>
    </source>
</evidence>
<evidence type="ECO:0000256" key="2">
    <source>
        <dbReference type="ARBA" id="ARBA00009142"/>
    </source>
</evidence>
<name>A0ABW0SN10_9GAMM</name>
<keyword evidence="6 8" id="KW-1133">Transmembrane helix</keyword>
<feature type="transmembrane region" description="Helical" evidence="8">
    <location>
        <begin position="229"/>
        <end position="247"/>
    </location>
</feature>
<feature type="transmembrane region" description="Helical" evidence="8">
    <location>
        <begin position="156"/>
        <end position="175"/>
    </location>
</feature>
<comment type="caution">
    <text evidence="9">The sequence shown here is derived from an EMBL/GenBank/DDBJ whole genome shotgun (WGS) entry which is preliminary data.</text>
</comment>
<dbReference type="InterPro" id="IPR052017">
    <property type="entry name" value="TSUP"/>
</dbReference>
<sequence>MDLGVGTVALLTGAAFVAGVVDTIAGGGGLLTIPALMAAGVPPVSAIATSKVQSAFCAASAVHTFARSGRIDLRSIVRPAIGASVGAVLGGAAVQFVDPAFLTGLVPVLLVMMAGYFAFAPRVSDEDRHARFNARALLATATAIGFYDGFFGPGTGSFLAAALVAWFGMGLVKATAHAKVLNLSSNLGALLVLGIGGKVLWPLGLLMAISSSAGGRLGAHLTLRAGTRLIRPMLVTMSLLLTAKLLMGVGDWLSSLFAS</sequence>
<protein>
    <recommendedName>
        <fullName evidence="8">Probable membrane transporter protein</fullName>
    </recommendedName>
</protein>
<evidence type="ECO:0000313" key="10">
    <source>
        <dbReference type="Proteomes" id="UP001596036"/>
    </source>
</evidence>
<keyword evidence="4 8" id="KW-1003">Cell membrane</keyword>
<dbReference type="PANTHER" id="PTHR30269:SF0">
    <property type="entry name" value="MEMBRANE TRANSPORTER PROTEIN YFCA-RELATED"/>
    <property type="match status" value="1"/>
</dbReference>
<comment type="subcellular location">
    <subcellularLocation>
        <location evidence="1 8">Cell membrane</location>
        <topology evidence="1 8">Multi-pass membrane protein</topology>
    </subcellularLocation>
</comment>
<evidence type="ECO:0000313" key="9">
    <source>
        <dbReference type="EMBL" id="MFC5570415.1"/>
    </source>
</evidence>
<evidence type="ECO:0000256" key="3">
    <source>
        <dbReference type="ARBA" id="ARBA00022448"/>
    </source>
</evidence>
<evidence type="ECO:0000256" key="8">
    <source>
        <dbReference type="RuleBase" id="RU363041"/>
    </source>
</evidence>
<feature type="transmembrane region" description="Helical" evidence="8">
    <location>
        <begin position="76"/>
        <end position="94"/>
    </location>
</feature>
<keyword evidence="10" id="KW-1185">Reference proteome</keyword>
<dbReference type="PANTHER" id="PTHR30269">
    <property type="entry name" value="TRANSMEMBRANE PROTEIN YFCA"/>
    <property type="match status" value="1"/>
</dbReference>
<evidence type="ECO:0000256" key="7">
    <source>
        <dbReference type="ARBA" id="ARBA00023136"/>
    </source>
</evidence>
<keyword evidence="7 8" id="KW-0472">Membrane</keyword>
<evidence type="ECO:0000256" key="4">
    <source>
        <dbReference type="ARBA" id="ARBA00022475"/>
    </source>
</evidence>
<dbReference type="Proteomes" id="UP001596036">
    <property type="component" value="Unassembled WGS sequence"/>
</dbReference>
<keyword evidence="5 8" id="KW-0812">Transmembrane</keyword>
<dbReference type="RefSeq" id="WP_386754787.1">
    <property type="nucleotide sequence ID" value="NZ_JBHSNM010000002.1"/>
</dbReference>
<keyword evidence="3" id="KW-0813">Transport</keyword>
<organism evidence="9 10">
    <name type="scientific">Lysobacter yangpyeongensis</name>
    <dbReference type="NCBI Taxonomy" id="346182"/>
    <lineage>
        <taxon>Bacteria</taxon>
        <taxon>Pseudomonadati</taxon>
        <taxon>Pseudomonadota</taxon>
        <taxon>Gammaproteobacteria</taxon>
        <taxon>Lysobacterales</taxon>
        <taxon>Lysobacteraceae</taxon>
        <taxon>Lysobacter</taxon>
    </lineage>
</organism>
<evidence type="ECO:0000256" key="6">
    <source>
        <dbReference type="ARBA" id="ARBA00022989"/>
    </source>
</evidence>
<accession>A0ABW0SN10</accession>
<dbReference type="Pfam" id="PF01925">
    <property type="entry name" value="TauE"/>
    <property type="match status" value="1"/>
</dbReference>
<proteinExistence type="inferred from homology"/>
<gene>
    <name evidence="9" type="ORF">ACFPN1_10130</name>
</gene>